<dbReference type="OrthoDB" id="5486437at2"/>
<reference evidence="7 8" key="1">
    <citation type="journal article" date="2010" name="J. Bacteriol.">
        <title>Genome sequence of the oligotrophic marine Gammaproteobacterium HTCC2143, isolated from the Oregon Coast.</title>
        <authorList>
            <person name="Oh H.M."/>
            <person name="Kang I."/>
            <person name="Ferriera S."/>
            <person name="Giovannoni S.J."/>
            <person name="Cho J.C."/>
        </authorList>
    </citation>
    <scope>NUCLEOTIDE SEQUENCE [LARGE SCALE GENOMIC DNA]</scope>
    <source>
        <strain evidence="7 8">HTCC2143</strain>
    </source>
</reference>
<dbReference type="AlphaFoldDB" id="A0YG13"/>
<dbReference type="Gene3D" id="3.40.1710.10">
    <property type="entry name" value="abc type-2 transporter like domain"/>
    <property type="match status" value="1"/>
</dbReference>
<keyword evidence="2 5" id="KW-0812">Transmembrane</keyword>
<evidence type="ECO:0000256" key="3">
    <source>
        <dbReference type="ARBA" id="ARBA00022989"/>
    </source>
</evidence>
<dbReference type="STRING" id="247633.GP2143_01930"/>
<keyword evidence="3 5" id="KW-1133">Transmembrane helix</keyword>
<sequence>MFYQYIAILNKELLDAMRDFKSLATALFMPIFFALFSLGSMHFIVSMQQSNDQIILPVQGIENAKPLVDWLTEAGITVIAASGNPEEKILNKTYDAILIIPENFPENFRQQRPATVDLLSDHSSSKTQGKVRKVRQLVNQWSTKIGSIRLLTRNISPAIARPAVINDINVSTDQQVAAKILASVPMFTLLIVFASGIGMASDMTAGERERKSLEPLLINPVPYTYVFFGKWSAAVLVTFCITLFGIGLQILSINVAPLEELGLRLAMGWSQFALIMFIVIPVIFLASALQLLVSLFARSFKDAQSYNSLIVLLPVIPGLYLTFSSGSAEYWQMLVPILGPTALIVDVIGGEPIAIQHAIIAGGTSLVITTLLVFLGILLLKRERTIFG</sequence>
<dbReference type="GO" id="GO:0016020">
    <property type="term" value="C:membrane"/>
    <property type="evidence" value="ECO:0007669"/>
    <property type="project" value="UniProtKB-SubCell"/>
</dbReference>
<dbReference type="eggNOG" id="COG1668">
    <property type="taxonomic scope" value="Bacteria"/>
</dbReference>
<evidence type="ECO:0000313" key="7">
    <source>
        <dbReference type="EMBL" id="EAW30263.1"/>
    </source>
</evidence>
<keyword evidence="8" id="KW-1185">Reference proteome</keyword>
<evidence type="ECO:0000313" key="8">
    <source>
        <dbReference type="Proteomes" id="UP000004931"/>
    </source>
</evidence>
<evidence type="ECO:0000256" key="5">
    <source>
        <dbReference type="SAM" id="Phobius"/>
    </source>
</evidence>
<name>A0YG13_9GAMM</name>
<accession>A0YG13</accession>
<dbReference type="InterPro" id="IPR013525">
    <property type="entry name" value="ABC2_TM"/>
</dbReference>
<evidence type="ECO:0000256" key="1">
    <source>
        <dbReference type="ARBA" id="ARBA00004141"/>
    </source>
</evidence>
<comment type="subcellular location">
    <subcellularLocation>
        <location evidence="1">Membrane</location>
        <topology evidence="1">Multi-pass membrane protein</topology>
    </subcellularLocation>
</comment>
<feature type="domain" description="ABC-2 type transporter transmembrane" evidence="6">
    <location>
        <begin position="22"/>
        <end position="373"/>
    </location>
</feature>
<protein>
    <submittedName>
        <fullName evidence="7">Na+ ABC transporter permease protein</fullName>
    </submittedName>
</protein>
<evidence type="ECO:0000256" key="4">
    <source>
        <dbReference type="ARBA" id="ARBA00023136"/>
    </source>
</evidence>
<proteinExistence type="predicted"/>
<comment type="caution">
    <text evidence="7">The sequence shown here is derived from an EMBL/GenBank/DDBJ whole genome shotgun (WGS) entry which is preliminary data.</text>
</comment>
<dbReference type="GO" id="GO:0140359">
    <property type="term" value="F:ABC-type transporter activity"/>
    <property type="evidence" value="ECO:0007669"/>
    <property type="project" value="InterPro"/>
</dbReference>
<feature type="transmembrane region" description="Helical" evidence="5">
    <location>
        <begin position="272"/>
        <end position="293"/>
    </location>
</feature>
<dbReference type="PANTHER" id="PTHR43471:SF3">
    <property type="entry name" value="ABC TRANSPORTER PERMEASE PROTEIN NATB"/>
    <property type="match status" value="1"/>
</dbReference>
<dbReference type="Pfam" id="PF12698">
    <property type="entry name" value="ABC2_membrane_3"/>
    <property type="match status" value="1"/>
</dbReference>
<feature type="transmembrane region" description="Helical" evidence="5">
    <location>
        <begin position="305"/>
        <end position="323"/>
    </location>
</feature>
<dbReference type="PANTHER" id="PTHR43471">
    <property type="entry name" value="ABC TRANSPORTER PERMEASE"/>
    <property type="match status" value="1"/>
</dbReference>
<evidence type="ECO:0000256" key="2">
    <source>
        <dbReference type="ARBA" id="ARBA00022692"/>
    </source>
</evidence>
<dbReference type="EMBL" id="AAVT01000009">
    <property type="protein sequence ID" value="EAW30263.1"/>
    <property type="molecule type" value="Genomic_DNA"/>
</dbReference>
<dbReference type="Proteomes" id="UP000004931">
    <property type="component" value="Unassembled WGS sequence"/>
</dbReference>
<organism evidence="7 8">
    <name type="scientific">marine gamma proteobacterium HTCC2143</name>
    <dbReference type="NCBI Taxonomy" id="247633"/>
    <lineage>
        <taxon>Bacteria</taxon>
        <taxon>Pseudomonadati</taxon>
        <taxon>Pseudomonadota</taxon>
        <taxon>Gammaproteobacteria</taxon>
        <taxon>Cellvibrionales</taxon>
        <taxon>Spongiibacteraceae</taxon>
        <taxon>BD1-7 clade</taxon>
    </lineage>
</organism>
<evidence type="ECO:0000259" key="6">
    <source>
        <dbReference type="Pfam" id="PF12698"/>
    </source>
</evidence>
<feature type="transmembrane region" description="Helical" evidence="5">
    <location>
        <begin position="23"/>
        <end position="45"/>
    </location>
</feature>
<feature type="transmembrane region" description="Helical" evidence="5">
    <location>
        <begin position="231"/>
        <end position="251"/>
    </location>
</feature>
<feature type="transmembrane region" description="Helical" evidence="5">
    <location>
        <begin position="355"/>
        <end position="380"/>
    </location>
</feature>
<keyword evidence="4 5" id="KW-0472">Membrane</keyword>
<gene>
    <name evidence="7" type="ORF">GP2143_01930</name>
</gene>